<organism evidence="1 2">
    <name type="scientific">Lentinus brumalis</name>
    <dbReference type="NCBI Taxonomy" id="2498619"/>
    <lineage>
        <taxon>Eukaryota</taxon>
        <taxon>Fungi</taxon>
        <taxon>Dikarya</taxon>
        <taxon>Basidiomycota</taxon>
        <taxon>Agaricomycotina</taxon>
        <taxon>Agaricomycetes</taxon>
        <taxon>Polyporales</taxon>
        <taxon>Polyporaceae</taxon>
        <taxon>Lentinus</taxon>
    </lineage>
</organism>
<proteinExistence type="predicted"/>
<dbReference type="EMBL" id="KZ857597">
    <property type="protein sequence ID" value="RDX40029.1"/>
    <property type="molecule type" value="Genomic_DNA"/>
</dbReference>
<gene>
    <name evidence="1" type="ORF">OH76DRAFT_1305396</name>
</gene>
<keyword evidence="2" id="KW-1185">Reference proteome</keyword>
<dbReference type="Proteomes" id="UP000256964">
    <property type="component" value="Unassembled WGS sequence"/>
</dbReference>
<feature type="non-terminal residue" evidence="1">
    <location>
        <position position="1"/>
    </location>
</feature>
<dbReference type="AlphaFoldDB" id="A0A371CIC4"/>
<sequence length="72" mass="8037">LRKGHTGQYLAEKLFECLESYGISKKVICTYQTSGYVYCLTADNASNNNTMIRALEPMLDCAAGSHTRIRCL</sequence>
<reference evidence="1 2" key="1">
    <citation type="journal article" date="2018" name="Biotechnol. Biofuels">
        <title>Integrative visual omics of the white-rot fungus Polyporus brumalis exposes the biotechnological potential of its oxidative enzymes for delignifying raw plant biomass.</title>
        <authorList>
            <person name="Miyauchi S."/>
            <person name="Rancon A."/>
            <person name="Drula E."/>
            <person name="Hage H."/>
            <person name="Chaduli D."/>
            <person name="Favel A."/>
            <person name="Grisel S."/>
            <person name="Henrissat B."/>
            <person name="Herpoel-Gimbert I."/>
            <person name="Ruiz-Duenas F.J."/>
            <person name="Chevret D."/>
            <person name="Hainaut M."/>
            <person name="Lin J."/>
            <person name="Wang M."/>
            <person name="Pangilinan J."/>
            <person name="Lipzen A."/>
            <person name="Lesage-Meessen L."/>
            <person name="Navarro D."/>
            <person name="Riley R."/>
            <person name="Grigoriev I.V."/>
            <person name="Zhou S."/>
            <person name="Raouche S."/>
            <person name="Rosso M.N."/>
        </authorList>
    </citation>
    <scope>NUCLEOTIDE SEQUENCE [LARGE SCALE GENOMIC DNA]</scope>
    <source>
        <strain evidence="1 2">BRFM 1820</strain>
    </source>
</reference>
<name>A0A371CIC4_9APHY</name>
<evidence type="ECO:0000313" key="2">
    <source>
        <dbReference type="Proteomes" id="UP000256964"/>
    </source>
</evidence>
<feature type="non-terminal residue" evidence="1">
    <location>
        <position position="72"/>
    </location>
</feature>
<accession>A0A371CIC4</accession>
<evidence type="ECO:0000313" key="1">
    <source>
        <dbReference type="EMBL" id="RDX40029.1"/>
    </source>
</evidence>
<protein>
    <submittedName>
        <fullName evidence="1">Uncharacterized protein</fullName>
    </submittedName>
</protein>
<dbReference type="OrthoDB" id="2745866at2759"/>